<dbReference type="AlphaFoldDB" id="A0A0N8KN09"/>
<evidence type="ECO:0000256" key="1">
    <source>
        <dbReference type="SAM" id="Phobius"/>
    </source>
</evidence>
<keyword evidence="1" id="KW-0472">Membrane</keyword>
<keyword evidence="1" id="KW-1133">Transmembrane helix</keyword>
<gene>
    <name evidence="3" type="primary">spoIID-2</name>
    <name evidence="3" type="ORF">HLUCCA11_11075</name>
</gene>
<reference evidence="3 4" key="1">
    <citation type="submission" date="2015-09" db="EMBL/GenBank/DDBJ databases">
        <title>Identification and resolution of microdiversity through metagenomic sequencing of parallel consortia.</title>
        <authorList>
            <person name="Nelson W.C."/>
            <person name="Romine M.F."/>
            <person name="Lindemann S.R."/>
        </authorList>
    </citation>
    <scope>NUCLEOTIDE SEQUENCE [LARGE SCALE GENOMIC DNA]</scope>
    <source>
        <strain evidence="3">Ana</strain>
    </source>
</reference>
<dbReference type="InterPro" id="IPR013693">
    <property type="entry name" value="SpoIID/LytB_N"/>
</dbReference>
<evidence type="ECO:0000259" key="2">
    <source>
        <dbReference type="Pfam" id="PF08486"/>
    </source>
</evidence>
<dbReference type="InterPro" id="IPR013486">
    <property type="entry name" value="SpoIID/LytB"/>
</dbReference>
<keyword evidence="1" id="KW-0812">Transmembrane</keyword>
<dbReference type="NCBIfam" id="TIGR02669">
    <property type="entry name" value="SpoIID_LytB"/>
    <property type="match status" value="1"/>
</dbReference>
<feature type="domain" description="Sporulation stage II protein D amidase enhancer LytB N-terminal" evidence="2">
    <location>
        <begin position="173"/>
        <end position="263"/>
    </location>
</feature>
<dbReference type="PATRIC" id="fig|1666911.3.peg.429"/>
<dbReference type="Pfam" id="PF08486">
    <property type="entry name" value="SpoIID"/>
    <property type="match status" value="1"/>
</dbReference>
<feature type="transmembrane region" description="Helical" evidence="1">
    <location>
        <begin position="62"/>
        <end position="82"/>
    </location>
</feature>
<dbReference type="PANTHER" id="PTHR30032:SF4">
    <property type="entry name" value="AMIDASE ENHANCER"/>
    <property type="match status" value="1"/>
</dbReference>
<evidence type="ECO:0000313" key="3">
    <source>
        <dbReference type="EMBL" id="KPQ35226.1"/>
    </source>
</evidence>
<name>A0A0N8KN09_9CYAN</name>
<dbReference type="GO" id="GO:0030288">
    <property type="term" value="C:outer membrane-bounded periplasmic space"/>
    <property type="evidence" value="ECO:0007669"/>
    <property type="project" value="TreeGrafter"/>
</dbReference>
<protein>
    <submittedName>
        <fullName evidence="3">Stage II sporulation protein D</fullName>
    </submittedName>
</protein>
<sequence length="429" mass="46969">MAQQTSLVAPAFAAIFAKNWLFQLTQRPLSDQATSVQGAEQQASPTPLKKSASSKQAIRWSLRWLGGGLLWLLLVLPAQAAVELRVAVSQGKDVISVGSSTTGIISNGNGQPLYQLPELQGITIKADGNEVDLTNGNQTLSESSAFWLEPSEDGFVWIGDRWYRGRVMVTLEAGKLTAINYVDLDDYLYSVVASEMPSSWPQAALQSQAVAARSYALYKRSRNRNPLYDVDATTNYQVYKGLAQEQPSTIAAVQSTLNQVVTHNGEVIEAIFHSSSGGFTENASEVWSSDVPYLRGVEDYDQSAPVFSWEKTFTLSEFSDKIGGIGRIRNIGTPRLTTRGRVTTISFTGENGSKTLKGSEVRSALQLRSTRFTISIDERANQVRVAGFGFGHGVGMSQWGARTLAEKGWSFDQILQHYYQSTAIAQLEN</sequence>
<dbReference type="Proteomes" id="UP000050465">
    <property type="component" value="Unassembled WGS sequence"/>
</dbReference>
<dbReference type="GO" id="GO:0030435">
    <property type="term" value="P:sporulation resulting in formation of a cellular spore"/>
    <property type="evidence" value="ECO:0007669"/>
    <property type="project" value="InterPro"/>
</dbReference>
<dbReference type="PANTHER" id="PTHR30032">
    <property type="entry name" value="N-ACETYLMURAMOYL-L-ALANINE AMIDASE-RELATED"/>
    <property type="match status" value="1"/>
</dbReference>
<proteinExistence type="predicted"/>
<dbReference type="STRING" id="1666911.HLUCCA11_11075"/>
<comment type="caution">
    <text evidence="3">The sequence shown here is derived from an EMBL/GenBank/DDBJ whole genome shotgun (WGS) entry which is preliminary data.</text>
</comment>
<accession>A0A0N8KN09</accession>
<evidence type="ECO:0000313" key="4">
    <source>
        <dbReference type="Proteomes" id="UP000050465"/>
    </source>
</evidence>
<organism evidence="3 4">
    <name type="scientific">Phormidesmis priestleyi Ana</name>
    <dbReference type="NCBI Taxonomy" id="1666911"/>
    <lineage>
        <taxon>Bacteria</taxon>
        <taxon>Bacillati</taxon>
        <taxon>Cyanobacteriota</taxon>
        <taxon>Cyanophyceae</taxon>
        <taxon>Leptolyngbyales</taxon>
        <taxon>Leptolyngbyaceae</taxon>
        <taxon>Phormidesmis</taxon>
    </lineage>
</organism>
<dbReference type="EMBL" id="LJZR01000013">
    <property type="protein sequence ID" value="KPQ35226.1"/>
    <property type="molecule type" value="Genomic_DNA"/>
</dbReference>
<dbReference type="InterPro" id="IPR051922">
    <property type="entry name" value="Bact_Sporulation_Assoc"/>
</dbReference>